<comment type="caution">
    <text evidence="1">The sequence shown here is derived from an EMBL/GenBank/DDBJ whole genome shotgun (WGS) entry which is preliminary data.</text>
</comment>
<dbReference type="GO" id="GO:0061343">
    <property type="term" value="P:cell adhesion involved in heart morphogenesis"/>
    <property type="evidence" value="ECO:0007669"/>
    <property type="project" value="TreeGrafter"/>
</dbReference>
<proteinExistence type="predicted"/>
<dbReference type="EMBL" id="QRBI01000112">
    <property type="protein sequence ID" value="RMC10284.1"/>
    <property type="molecule type" value="Genomic_DNA"/>
</dbReference>
<dbReference type="Proteomes" id="UP000269221">
    <property type="component" value="Unassembled WGS sequence"/>
</dbReference>
<dbReference type="OrthoDB" id="416454at2759"/>
<protein>
    <submittedName>
        <fullName evidence="1">Uncharacterized protein</fullName>
    </submittedName>
</protein>
<dbReference type="GO" id="GO:0031012">
    <property type="term" value="C:extracellular matrix"/>
    <property type="evidence" value="ECO:0007669"/>
    <property type="project" value="TreeGrafter"/>
</dbReference>
<dbReference type="GO" id="GO:0007508">
    <property type="term" value="P:larval heart development"/>
    <property type="evidence" value="ECO:0007669"/>
    <property type="project" value="TreeGrafter"/>
</dbReference>
<accession>A0A3M0KGC8</accession>
<evidence type="ECO:0000313" key="1">
    <source>
        <dbReference type="EMBL" id="RMC10284.1"/>
    </source>
</evidence>
<keyword evidence="2" id="KW-1185">Reference proteome</keyword>
<dbReference type="AlphaFoldDB" id="A0A3M0KGC8"/>
<dbReference type="PANTHER" id="PTHR33395">
    <property type="entry name" value="TRANSCRIPTASE, PUTATIVE-RELATED-RELATED"/>
    <property type="match status" value="1"/>
</dbReference>
<reference evidence="1 2" key="1">
    <citation type="submission" date="2018-07" db="EMBL/GenBank/DDBJ databases">
        <title>A high quality draft genome assembly of the barn swallow (H. rustica rustica).</title>
        <authorList>
            <person name="Formenti G."/>
            <person name="Chiara M."/>
            <person name="Poveda L."/>
            <person name="Francoijs K.-J."/>
            <person name="Bonisoli-Alquati A."/>
            <person name="Canova L."/>
            <person name="Gianfranceschi L."/>
            <person name="Horner D.S."/>
            <person name="Saino N."/>
        </authorList>
    </citation>
    <scope>NUCLEOTIDE SEQUENCE [LARGE SCALE GENOMIC DNA]</scope>
    <source>
        <strain evidence="1">Chelidonia</strain>
        <tissue evidence="1">Blood</tissue>
    </source>
</reference>
<dbReference type="PANTHER" id="PTHR33395:SF22">
    <property type="entry name" value="REVERSE TRANSCRIPTASE DOMAIN-CONTAINING PROTEIN"/>
    <property type="match status" value="1"/>
</dbReference>
<sequence>MEALDAMGIETDDKEVECLWVRIKGKANKADTLLGVCYHPPNQEEVYNLFYKQLENASRSPTLVLGVFSGKTACPQDNCPPGLVDGVRDGLPIIQEEAVRELMSHLGVHKCMRSDEIHLRVMTELADKLAKPLSIIYQQSWLIGEVPDDWKLTNVTHIHKKGGREDPDKIWITGHSA</sequence>
<gene>
    <name evidence="1" type="ORF">DUI87_13086</name>
</gene>
<evidence type="ECO:0000313" key="2">
    <source>
        <dbReference type="Proteomes" id="UP000269221"/>
    </source>
</evidence>
<organism evidence="1 2">
    <name type="scientific">Hirundo rustica rustica</name>
    <dbReference type="NCBI Taxonomy" id="333673"/>
    <lineage>
        <taxon>Eukaryota</taxon>
        <taxon>Metazoa</taxon>
        <taxon>Chordata</taxon>
        <taxon>Craniata</taxon>
        <taxon>Vertebrata</taxon>
        <taxon>Euteleostomi</taxon>
        <taxon>Archelosauria</taxon>
        <taxon>Archosauria</taxon>
        <taxon>Dinosauria</taxon>
        <taxon>Saurischia</taxon>
        <taxon>Theropoda</taxon>
        <taxon>Coelurosauria</taxon>
        <taxon>Aves</taxon>
        <taxon>Neognathae</taxon>
        <taxon>Neoaves</taxon>
        <taxon>Telluraves</taxon>
        <taxon>Australaves</taxon>
        <taxon>Passeriformes</taxon>
        <taxon>Sylvioidea</taxon>
        <taxon>Hirundinidae</taxon>
        <taxon>Hirundo</taxon>
    </lineage>
</organism>
<name>A0A3M0KGC8_HIRRU</name>